<feature type="compositionally biased region" description="Basic residues" evidence="5">
    <location>
        <begin position="283"/>
        <end position="292"/>
    </location>
</feature>
<proteinExistence type="predicted"/>
<evidence type="ECO:0000313" key="8">
    <source>
        <dbReference type="EMBL" id="KAF6016088.1"/>
    </source>
</evidence>
<evidence type="ECO:0000256" key="5">
    <source>
        <dbReference type="SAM" id="MobiDB-lite"/>
    </source>
</evidence>
<feature type="transmembrane region" description="Helical" evidence="6">
    <location>
        <begin position="449"/>
        <end position="472"/>
    </location>
</feature>
<sequence>MYSVRSHSAIQDAEKKKKKLHRYSYNEDMQLPDPVPEDQEGESGFQFPSITISPAEKERKHRSAITSLDMNEEDEGGLENTSGELNLYNHGHRRGYSLGGGNYDGNGGMQEYNRTSNHASNHASNHVSNHISFNQLTNNQSDFSRSPIHHTDFNQSPIHHTTFHESPIHKNQSPTHINFSQSPIHRTNFNHTGHQINFNHPTTQNSGINQHSGPSQSLGATPSRAHRGHGHLRNSSSIASNYIPADAEQSTPPVKEQAGFHFGSGSISSSSNTQLQPANLPRPSRRRGHHYQHSSVSMNMFKKPEKDQTVCELPVYPIPDLHEVLQSISKSQKKFLLALLCSLVGLHGAVHCLQTLSHIEFFDAFGNLLSVSVCMMSNFDVWRHPSLRFPFGLGRIEVLLAFSLSVSLAFVGVDLLSHVVEHLITILVIGSVHHESGDHITAVPISSTFYYALVILVVILSFVSSNAADYAVGASLKDQSALAGNSSRNVSASSMTSNSDEIRTQGGLLSLAKKASFMPLITGKHPSPVNAKDSALKEPFFNSWLNPAGNGINACTKALTCFYAVYCLVYPAVVSDEKKNGEWVDNISTFGLSALILTFGCRLVDRLGNTLLMKSPPESLKLTIIRNIQQLDFYRSEYRIREFVISRVDQRIFVIILKISIPGASDDDEAKFRFYATRVIRGLMHQYTKGLLAETSQKQLVTPEPDRKSIVALLNVDSNTFGAFGSAGEDFEITIDVDRS</sequence>
<dbReference type="AlphaFoldDB" id="A0A8H6EZF9"/>
<dbReference type="Proteomes" id="UP000568158">
    <property type="component" value="Unassembled WGS sequence"/>
</dbReference>
<dbReference type="Gene3D" id="1.20.1510.10">
    <property type="entry name" value="Cation efflux protein transmembrane domain"/>
    <property type="match status" value="1"/>
</dbReference>
<feature type="compositionally biased region" description="Polar residues" evidence="5">
    <location>
        <begin position="169"/>
        <end position="220"/>
    </location>
</feature>
<dbReference type="GO" id="GO:0030003">
    <property type="term" value="P:intracellular monoatomic cation homeostasis"/>
    <property type="evidence" value="ECO:0007669"/>
    <property type="project" value="UniProtKB-ARBA"/>
</dbReference>
<organism evidence="8 9">
    <name type="scientific">Dekkera bruxellensis</name>
    <name type="common">Brettanomyces custersii</name>
    <dbReference type="NCBI Taxonomy" id="5007"/>
    <lineage>
        <taxon>Eukaryota</taxon>
        <taxon>Fungi</taxon>
        <taxon>Dikarya</taxon>
        <taxon>Ascomycota</taxon>
        <taxon>Saccharomycotina</taxon>
        <taxon>Pichiomycetes</taxon>
        <taxon>Pichiales</taxon>
        <taxon>Pichiaceae</taxon>
        <taxon>Brettanomyces</taxon>
    </lineage>
</organism>
<keyword evidence="3 6" id="KW-1133">Transmembrane helix</keyword>
<feature type="domain" description="Cation efflux protein transmembrane" evidence="7">
    <location>
        <begin position="360"/>
        <end position="486"/>
    </location>
</feature>
<evidence type="ECO:0000256" key="1">
    <source>
        <dbReference type="ARBA" id="ARBA00004141"/>
    </source>
</evidence>
<evidence type="ECO:0000259" key="7">
    <source>
        <dbReference type="Pfam" id="PF01545"/>
    </source>
</evidence>
<reference evidence="8 9" key="1">
    <citation type="journal article" date="2020" name="Appl. Microbiol. Biotechnol.">
        <title>Targeted gene deletion in Brettanomyces bruxellensis with an expression-free CRISPR-Cas9 system.</title>
        <authorList>
            <person name="Varela C."/>
            <person name="Bartel C."/>
            <person name="Onetto C."/>
            <person name="Borneman A."/>
        </authorList>
    </citation>
    <scope>NUCLEOTIDE SEQUENCE [LARGE SCALE GENOMIC DNA]</scope>
    <source>
        <strain evidence="8 9">AWRI1613</strain>
    </source>
</reference>
<evidence type="ECO:0000256" key="4">
    <source>
        <dbReference type="ARBA" id="ARBA00023136"/>
    </source>
</evidence>
<protein>
    <recommendedName>
        <fullName evidence="7">Cation efflux protein transmembrane domain-containing protein</fullName>
    </recommendedName>
</protein>
<accession>A0A8H6EZF9</accession>
<feature type="transmembrane region" description="Helical" evidence="6">
    <location>
        <begin position="393"/>
        <end position="413"/>
    </location>
</feature>
<dbReference type="InterPro" id="IPR058533">
    <property type="entry name" value="Cation_efflux_TM"/>
</dbReference>
<dbReference type="GO" id="GO:0098771">
    <property type="term" value="P:inorganic ion homeostasis"/>
    <property type="evidence" value="ECO:0007669"/>
    <property type="project" value="UniProtKB-ARBA"/>
</dbReference>
<gene>
    <name evidence="8" type="ORF">HII12_000362</name>
</gene>
<dbReference type="Pfam" id="PF01545">
    <property type="entry name" value="Cation_efflux"/>
    <property type="match status" value="1"/>
</dbReference>
<keyword evidence="2 6" id="KW-0812">Transmembrane</keyword>
<keyword evidence="4 6" id="KW-0472">Membrane</keyword>
<evidence type="ECO:0000256" key="6">
    <source>
        <dbReference type="SAM" id="Phobius"/>
    </source>
</evidence>
<evidence type="ECO:0000256" key="3">
    <source>
        <dbReference type="ARBA" id="ARBA00022989"/>
    </source>
</evidence>
<comment type="caution">
    <text evidence="8">The sequence shown here is derived from an EMBL/GenBank/DDBJ whole genome shotgun (WGS) entry which is preliminary data.</text>
</comment>
<feature type="region of interest" description="Disordered" evidence="5">
    <location>
        <begin position="1"/>
        <end position="45"/>
    </location>
</feature>
<dbReference type="SUPFAM" id="SSF161111">
    <property type="entry name" value="Cation efflux protein transmembrane domain-like"/>
    <property type="match status" value="1"/>
</dbReference>
<dbReference type="GO" id="GO:0016020">
    <property type="term" value="C:membrane"/>
    <property type="evidence" value="ECO:0007669"/>
    <property type="project" value="UniProtKB-SubCell"/>
</dbReference>
<dbReference type="EMBL" id="JABCYN010000004">
    <property type="protein sequence ID" value="KAF6016088.1"/>
    <property type="molecule type" value="Genomic_DNA"/>
</dbReference>
<name>A0A8H6EZF9_DEKBR</name>
<evidence type="ECO:0000256" key="2">
    <source>
        <dbReference type="ARBA" id="ARBA00022692"/>
    </source>
</evidence>
<dbReference type="GO" id="GO:0008324">
    <property type="term" value="F:monoatomic cation transmembrane transporter activity"/>
    <property type="evidence" value="ECO:0007669"/>
    <property type="project" value="InterPro"/>
</dbReference>
<feature type="region of interest" description="Disordered" evidence="5">
    <location>
        <begin position="137"/>
        <end position="296"/>
    </location>
</feature>
<dbReference type="InterPro" id="IPR027469">
    <property type="entry name" value="Cation_efflux_TMD_sf"/>
</dbReference>
<evidence type="ECO:0000313" key="9">
    <source>
        <dbReference type="Proteomes" id="UP000568158"/>
    </source>
</evidence>
<comment type="subcellular location">
    <subcellularLocation>
        <location evidence="1">Membrane</location>
        <topology evidence="1">Multi-pass membrane protein</topology>
    </subcellularLocation>
</comment>